<dbReference type="Gene3D" id="2.70.70.10">
    <property type="entry name" value="Glucose Permease (Domain IIA)"/>
    <property type="match status" value="1"/>
</dbReference>
<keyword evidence="6" id="KW-0482">Metalloprotease</keyword>
<evidence type="ECO:0000256" key="4">
    <source>
        <dbReference type="ARBA" id="ARBA00022801"/>
    </source>
</evidence>
<evidence type="ECO:0000256" key="3">
    <source>
        <dbReference type="ARBA" id="ARBA00022723"/>
    </source>
</evidence>
<proteinExistence type="predicted"/>
<comment type="cofactor">
    <cofactor evidence="1">
        <name>Zn(2+)</name>
        <dbReference type="ChEBI" id="CHEBI:29105"/>
    </cofactor>
</comment>
<keyword evidence="5" id="KW-0862">Zinc</keyword>
<evidence type="ECO:0000259" key="8">
    <source>
        <dbReference type="Pfam" id="PF01551"/>
    </source>
</evidence>
<evidence type="ECO:0000313" key="10">
    <source>
        <dbReference type="Proteomes" id="UP001496627"/>
    </source>
</evidence>
<keyword evidence="10" id="KW-1185">Reference proteome</keyword>
<organism evidence="9 10">
    <name type="scientific">Neorhizobium phenanthreniclasticum</name>
    <dbReference type="NCBI Taxonomy" id="3157917"/>
    <lineage>
        <taxon>Bacteria</taxon>
        <taxon>Pseudomonadati</taxon>
        <taxon>Pseudomonadota</taxon>
        <taxon>Alphaproteobacteria</taxon>
        <taxon>Hyphomicrobiales</taxon>
        <taxon>Rhizobiaceae</taxon>
        <taxon>Rhizobium/Agrobacterium group</taxon>
        <taxon>Neorhizobium</taxon>
    </lineage>
</organism>
<feature type="transmembrane region" description="Helical" evidence="7">
    <location>
        <begin position="35"/>
        <end position="60"/>
    </location>
</feature>
<evidence type="ECO:0000256" key="1">
    <source>
        <dbReference type="ARBA" id="ARBA00001947"/>
    </source>
</evidence>
<dbReference type="SUPFAM" id="SSF51261">
    <property type="entry name" value="Duplicated hybrid motif"/>
    <property type="match status" value="1"/>
</dbReference>
<evidence type="ECO:0000256" key="2">
    <source>
        <dbReference type="ARBA" id="ARBA00022670"/>
    </source>
</evidence>
<protein>
    <submittedName>
        <fullName evidence="9">M23 family metallopeptidase</fullName>
        <ecNumber evidence="9">3.4.-.-</ecNumber>
    </submittedName>
</protein>
<keyword evidence="7" id="KW-1133">Transmembrane helix</keyword>
<gene>
    <name evidence="9" type="ORF">ABK249_24670</name>
</gene>
<dbReference type="InterPro" id="IPR011055">
    <property type="entry name" value="Dup_hybrid_motif"/>
</dbReference>
<comment type="caution">
    <text evidence="9">The sequence shown here is derived from an EMBL/GenBank/DDBJ whole genome shotgun (WGS) entry which is preliminary data.</text>
</comment>
<dbReference type="GO" id="GO:0016787">
    <property type="term" value="F:hydrolase activity"/>
    <property type="evidence" value="ECO:0007669"/>
    <property type="project" value="UniProtKB-KW"/>
</dbReference>
<sequence length="435" mass="46912">MAKGIEKRAFGKRAPQHVLILASGEKIRHMTIRPWMAALTFCFFGVFTIGYLAATSYLVIRDDLVGATMARQARMQHDYEDRIAALRAQLDRITSRQLLDQQVVEQKVEKLLEQQNALFDRHGKLGSLLNRAEESGLTAPEMPAPAFQPVKKERQASLSGGSGFQAIDKLLSGKTSATPLDTKSALGFVPLRDNIADRADRVFSNVTLSLKNIEKEQLAKITNLTTDASATADAIAAILKRTGVQVDPARKASGDTSEGVGGPYVEPQIDVSGFDVSLDELDAALRRLESVRETARDLPFGNPAPGHEITSRYGNRIDPFLGRLALHAGVDFQADTGQAVVATGAGKIITAGPSGGYGNMVEIDHGQGVTTRYGHMSKILVKEGDMVSAGDVIGRAGSTGRSTGPHVHYEVRRDGNPVDPIHFLNAGMKLTTYLN</sequence>
<keyword evidence="3" id="KW-0479">Metal-binding</keyword>
<feature type="domain" description="M23ase beta-sheet core" evidence="8">
    <location>
        <begin position="326"/>
        <end position="420"/>
    </location>
</feature>
<keyword evidence="7" id="KW-0472">Membrane</keyword>
<keyword evidence="2" id="KW-0645">Protease</keyword>
<dbReference type="CDD" id="cd12797">
    <property type="entry name" value="M23_peptidase"/>
    <property type="match status" value="1"/>
</dbReference>
<dbReference type="PANTHER" id="PTHR21666">
    <property type="entry name" value="PEPTIDASE-RELATED"/>
    <property type="match status" value="1"/>
</dbReference>
<dbReference type="InterPro" id="IPR050570">
    <property type="entry name" value="Cell_wall_metabolism_enzyme"/>
</dbReference>
<evidence type="ECO:0000256" key="6">
    <source>
        <dbReference type="ARBA" id="ARBA00023049"/>
    </source>
</evidence>
<evidence type="ECO:0000256" key="7">
    <source>
        <dbReference type="SAM" id="Phobius"/>
    </source>
</evidence>
<keyword evidence="7" id="KW-0812">Transmembrane</keyword>
<evidence type="ECO:0000313" key="9">
    <source>
        <dbReference type="EMBL" id="MEQ1408127.1"/>
    </source>
</evidence>
<evidence type="ECO:0000256" key="5">
    <source>
        <dbReference type="ARBA" id="ARBA00022833"/>
    </source>
</evidence>
<accession>A0ABV0M8D1</accession>
<keyword evidence="4 9" id="KW-0378">Hydrolase</keyword>
<dbReference type="EC" id="3.4.-.-" evidence="9"/>
<name>A0ABV0M8D1_9HYPH</name>
<dbReference type="PANTHER" id="PTHR21666:SF288">
    <property type="entry name" value="CELL DIVISION PROTEIN YTFB"/>
    <property type="match status" value="1"/>
</dbReference>
<dbReference type="Pfam" id="PF01551">
    <property type="entry name" value="Peptidase_M23"/>
    <property type="match status" value="1"/>
</dbReference>
<dbReference type="RefSeq" id="WP_348864300.1">
    <property type="nucleotide sequence ID" value="NZ_JBEAAL010000023.1"/>
</dbReference>
<dbReference type="Proteomes" id="UP001496627">
    <property type="component" value="Unassembled WGS sequence"/>
</dbReference>
<dbReference type="InterPro" id="IPR016047">
    <property type="entry name" value="M23ase_b-sheet_dom"/>
</dbReference>
<dbReference type="EMBL" id="JBEAAL010000023">
    <property type="protein sequence ID" value="MEQ1408127.1"/>
    <property type="molecule type" value="Genomic_DNA"/>
</dbReference>
<reference evidence="9 10" key="1">
    <citation type="submission" date="2024-05" db="EMBL/GenBank/DDBJ databases">
        <title>Neorhizobium sp. Rsf11, a plant growth promoting and heavy metal resistant PAH-degrader.</title>
        <authorList>
            <person name="Golubev S.N."/>
            <person name="Muratova A.Y."/>
            <person name="Markelova M.I."/>
        </authorList>
    </citation>
    <scope>NUCLEOTIDE SEQUENCE [LARGE SCALE GENOMIC DNA]</scope>
    <source>
        <strain evidence="9 10">Rsf11</strain>
    </source>
</reference>